<evidence type="ECO:0000313" key="3">
    <source>
        <dbReference type="Proteomes" id="UP000000305"/>
    </source>
</evidence>
<gene>
    <name evidence="2" type="ORF">DAPPUDRAFT_117940</name>
</gene>
<evidence type="ECO:0000256" key="1">
    <source>
        <dbReference type="SAM" id="MobiDB-lite"/>
    </source>
</evidence>
<sequence>MNANFNPGEKIQEYKDMIFYDQRERGCYGLNNARNKIWIKLIKFSFLDPTQPTTTTKDVTDEASTGSAIEIINVNSTNDLPEIRKIEEDYMKKKDKENKKDAVKRRLLPLKEVTQHPSNIPATRPTVKRRIQRENKNNEDKARKHPRAFCYRRRTTSTRSRFGRVIKYSSLP</sequence>
<dbReference type="HOGENOM" id="CLU_1556844_0_0_1"/>
<name>E9HU73_DAPPU</name>
<accession>E9HU73</accession>
<protein>
    <submittedName>
        <fullName evidence="2">Uncharacterized protein</fullName>
    </submittedName>
</protein>
<keyword evidence="3" id="KW-1185">Reference proteome</keyword>
<feature type="compositionally biased region" description="Basic and acidic residues" evidence="1">
    <location>
        <begin position="132"/>
        <end position="142"/>
    </location>
</feature>
<dbReference type="EMBL" id="GL732800">
    <property type="protein sequence ID" value="EFX64691.1"/>
    <property type="molecule type" value="Genomic_DNA"/>
</dbReference>
<proteinExistence type="predicted"/>
<evidence type="ECO:0000313" key="2">
    <source>
        <dbReference type="EMBL" id="EFX64691.1"/>
    </source>
</evidence>
<dbReference type="InParanoid" id="E9HU73"/>
<reference evidence="2 3" key="1">
    <citation type="journal article" date="2011" name="Science">
        <title>The ecoresponsive genome of Daphnia pulex.</title>
        <authorList>
            <person name="Colbourne J.K."/>
            <person name="Pfrender M.E."/>
            <person name="Gilbert D."/>
            <person name="Thomas W.K."/>
            <person name="Tucker A."/>
            <person name="Oakley T.H."/>
            <person name="Tokishita S."/>
            <person name="Aerts A."/>
            <person name="Arnold G.J."/>
            <person name="Basu M.K."/>
            <person name="Bauer D.J."/>
            <person name="Caceres C.E."/>
            <person name="Carmel L."/>
            <person name="Casola C."/>
            <person name="Choi J.H."/>
            <person name="Detter J.C."/>
            <person name="Dong Q."/>
            <person name="Dusheyko S."/>
            <person name="Eads B.D."/>
            <person name="Frohlich T."/>
            <person name="Geiler-Samerotte K.A."/>
            <person name="Gerlach D."/>
            <person name="Hatcher P."/>
            <person name="Jogdeo S."/>
            <person name="Krijgsveld J."/>
            <person name="Kriventseva E.V."/>
            <person name="Kultz D."/>
            <person name="Laforsch C."/>
            <person name="Lindquist E."/>
            <person name="Lopez J."/>
            <person name="Manak J.R."/>
            <person name="Muller J."/>
            <person name="Pangilinan J."/>
            <person name="Patwardhan R.P."/>
            <person name="Pitluck S."/>
            <person name="Pritham E.J."/>
            <person name="Rechtsteiner A."/>
            <person name="Rho M."/>
            <person name="Rogozin I.B."/>
            <person name="Sakarya O."/>
            <person name="Salamov A."/>
            <person name="Schaack S."/>
            <person name="Shapiro H."/>
            <person name="Shiga Y."/>
            <person name="Skalitzky C."/>
            <person name="Smith Z."/>
            <person name="Souvorov A."/>
            <person name="Sung W."/>
            <person name="Tang Z."/>
            <person name="Tsuchiya D."/>
            <person name="Tu H."/>
            <person name="Vos H."/>
            <person name="Wang M."/>
            <person name="Wolf Y.I."/>
            <person name="Yamagata H."/>
            <person name="Yamada T."/>
            <person name="Ye Y."/>
            <person name="Shaw J.R."/>
            <person name="Andrews J."/>
            <person name="Crease T.J."/>
            <person name="Tang H."/>
            <person name="Lucas S.M."/>
            <person name="Robertson H.M."/>
            <person name="Bork P."/>
            <person name="Koonin E.V."/>
            <person name="Zdobnov E.M."/>
            <person name="Grigoriev I.V."/>
            <person name="Lynch M."/>
            <person name="Boore J.L."/>
        </authorList>
    </citation>
    <scope>NUCLEOTIDE SEQUENCE [LARGE SCALE GENOMIC DNA]</scope>
</reference>
<dbReference type="Proteomes" id="UP000000305">
    <property type="component" value="Unassembled WGS sequence"/>
</dbReference>
<dbReference type="KEGG" id="dpx:DAPPUDRAFT_117940"/>
<feature type="region of interest" description="Disordered" evidence="1">
    <location>
        <begin position="116"/>
        <end position="148"/>
    </location>
</feature>
<organism evidence="2 3">
    <name type="scientific">Daphnia pulex</name>
    <name type="common">Water flea</name>
    <dbReference type="NCBI Taxonomy" id="6669"/>
    <lineage>
        <taxon>Eukaryota</taxon>
        <taxon>Metazoa</taxon>
        <taxon>Ecdysozoa</taxon>
        <taxon>Arthropoda</taxon>
        <taxon>Crustacea</taxon>
        <taxon>Branchiopoda</taxon>
        <taxon>Diplostraca</taxon>
        <taxon>Cladocera</taxon>
        <taxon>Anomopoda</taxon>
        <taxon>Daphniidae</taxon>
        <taxon>Daphnia</taxon>
    </lineage>
</organism>
<dbReference type="AlphaFoldDB" id="E9HU73"/>